<dbReference type="GO" id="GO:0046872">
    <property type="term" value="F:metal ion binding"/>
    <property type="evidence" value="ECO:0007669"/>
    <property type="project" value="UniProtKB-KW"/>
</dbReference>
<dbReference type="GO" id="GO:0019104">
    <property type="term" value="F:DNA N-glycosylase activity"/>
    <property type="evidence" value="ECO:0007669"/>
    <property type="project" value="UniProtKB-UniRule"/>
</dbReference>
<protein>
    <recommendedName>
        <fullName evidence="12">Endonuclease III</fullName>
        <ecNumber evidence="12">4.2.99.18</ecNumber>
    </recommendedName>
    <alternativeName>
        <fullName evidence="12">DNA-(apurinic or apyrimidinic site) lyase</fullName>
    </alternativeName>
</protein>
<dbReference type="PROSITE" id="PS00764">
    <property type="entry name" value="ENDONUCLEASE_III_1"/>
    <property type="match status" value="1"/>
</dbReference>
<keyword evidence="14" id="KW-0540">Nuclease</keyword>
<dbReference type="Gene3D" id="1.10.340.30">
    <property type="entry name" value="Hypothetical protein, domain 2"/>
    <property type="match status" value="1"/>
</dbReference>
<dbReference type="SUPFAM" id="SSF48150">
    <property type="entry name" value="DNA-glycosylase"/>
    <property type="match status" value="1"/>
</dbReference>
<dbReference type="NCBIfam" id="TIGR01083">
    <property type="entry name" value="nth"/>
    <property type="match status" value="1"/>
</dbReference>
<evidence type="ECO:0000259" key="13">
    <source>
        <dbReference type="SMART" id="SM00478"/>
    </source>
</evidence>
<dbReference type="Pfam" id="PF00730">
    <property type="entry name" value="HhH-GPD"/>
    <property type="match status" value="1"/>
</dbReference>
<comment type="similarity">
    <text evidence="1 12">Belongs to the Nth/MutY family.</text>
</comment>
<dbReference type="EC" id="4.2.99.18" evidence="12"/>
<comment type="function">
    <text evidence="12">DNA repair enzyme that has both DNA N-glycosylase activity and AP-lyase activity. The DNA N-glycosylase activity releases various damaged pyrimidines from DNA by cleaving the N-glycosidic bond, leaving an AP (apurinic/apyrimidinic) site. The AP-lyase activity cleaves the phosphodiester bond 3' to the AP site by a beta-elimination, leaving a 3'-terminal unsaturated sugar and a product with a terminal 5'-phosphate.</text>
</comment>
<dbReference type="InterPro" id="IPR003651">
    <property type="entry name" value="Endonuclease3_FeS-loop_motif"/>
</dbReference>
<evidence type="ECO:0000256" key="2">
    <source>
        <dbReference type="ARBA" id="ARBA00022485"/>
    </source>
</evidence>
<dbReference type="STRING" id="61635.BN85303570"/>
<dbReference type="GO" id="GO:0006285">
    <property type="term" value="P:base-excision repair, AP site formation"/>
    <property type="evidence" value="ECO:0007669"/>
    <property type="project" value="TreeGrafter"/>
</dbReference>
<keyword evidence="2 12" id="KW-0004">4Fe-4S</keyword>
<dbReference type="PIRSF" id="PIRSF001435">
    <property type="entry name" value="Nth"/>
    <property type="match status" value="1"/>
</dbReference>
<dbReference type="InterPro" id="IPR011257">
    <property type="entry name" value="DNA_glycosylase"/>
</dbReference>
<dbReference type="GO" id="GO:0051539">
    <property type="term" value="F:4 iron, 4 sulfur cluster binding"/>
    <property type="evidence" value="ECO:0007669"/>
    <property type="project" value="UniProtKB-UniRule"/>
</dbReference>
<accession>U4KR29</accession>
<dbReference type="PANTHER" id="PTHR10359">
    <property type="entry name" value="A/G-SPECIFIC ADENINE GLYCOSYLASE/ENDONUCLEASE III"/>
    <property type="match status" value="1"/>
</dbReference>
<dbReference type="PROSITE" id="PS01155">
    <property type="entry name" value="ENDONUCLEASE_III_2"/>
    <property type="match status" value="1"/>
</dbReference>
<dbReference type="FunFam" id="1.10.340.30:FF:000001">
    <property type="entry name" value="Endonuclease III"/>
    <property type="match status" value="1"/>
</dbReference>
<evidence type="ECO:0000256" key="3">
    <source>
        <dbReference type="ARBA" id="ARBA00022723"/>
    </source>
</evidence>
<evidence type="ECO:0000313" key="15">
    <source>
        <dbReference type="Proteomes" id="UP000032737"/>
    </source>
</evidence>
<feature type="binding site" evidence="12">
    <location>
        <position position="185"/>
    </location>
    <ligand>
        <name>[4Fe-4S] cluster</name>
        <dbReference type="ChEBI" id="CHEBI:49883"/>
    </ligand>
</feature>
<evidence type="ECO:0000256" key="11">
    <source>
        <dbReference type="ARBA" id="ARBA00023295"/>
    </source>
</evidence>
<feature type="domain" description="HhH-GPD" evidence="13">
    <location>
        <begin position="35"/>
        <end position="183"/>
    </location>
</feature>
<feature type="binding site" evidence="12">
    <location>
        <position position="195"/>
    </location>
    <ligand>
        <name>[4Fe-4S] cluster</name>
        <dbReference type="ChEBI" id="CHEBI:49883"/>
    </ligand>
</feature>
<feature type="binding site" evidence="12">
    <location>
        <position position="201"/>
    </location>
    <ligand>
        <name>[4Fe-4S] cluster</name>
        <dbReference type="ChEBI" id="CHEBI:49883"/>
    </ligand>
</feature>
<evidence type="ECO:0000256" key="12">
    <source>
        <dbReference type="HAMAP-Rule" id="MF_00942"/>
    </source>
</evidence>
<keyword evidence="3 12" id="KW-0479">Metal-binding</keyword>
<dbReference type="PANTHER" id="PTHR10359:SF18">
    <property type="entry name" value="ENDONUCLEASE III"/>
    <property type="match status" value="1"/>
</dbReference>
<dbReference type="AlphaFoldDB" id="U4KR29"/>
<evidence type="ECO:0000256" key="10">
    <source>
        <dbReference type="ARBA" id="ARBA00023239"/>
    </source>
</evidence>
<dbReference type="InterPro" id="IPR004036">
    <property type="entry name" value="Endonuclease-III-like_CS2"/>
</dbReference>
<keyword evidence="6 12" id="KW-0408">Iron</keyword>
<comment type="catalytic activity">
    <reaction evidence="12">
        <text>2'-deoxyribonucleotide-(2'-deoxyribose 5'-phosphate)-2'-deoxyribonucleotide-DNA = a 3'-end 2'-deoxyribonucleotide-(2,3-dehydro-2,3-deoxyribose 5'-phosphate)-DNA + a 5'-end 5'-phospho-2'-deoxyribonucleoside-DNA + H(+)</text>
        <dbReference type="Rhea" id="RHEA:66592"/>
        <dbReference type="Rhea" id="RHEA-COMP:13180"/>
        <dbReference type="Rhea" id="RHEA-COMP:16897"/>
        <dbReference type="Rhea" id="RHEA-COMP:17067"/>
        <dbReference type="ChEBI" id="CHEBI:15378"/>
        <dbReference type="ChEBI" id="CHEBI:136412"/>
        <dbReference type="ChEBI" id="CHEBI:157695"/>
        <dbReference type="ChEBI" id="CHEBI:167181"/>
        <dbReference type="EC" id="4.2.99.18"/>
    </reaction>
</comment>
<dbReference type="Proteomes" id="UP000032737">
    <property type="component" value="Chromosome"/>
</dbReference>
<keyword evidence="15" id="KW-1185">Reference proteome</keyword>
<dbReference type="Gene3D" id="1.10.1670.10">
    <property type="entry name" value="Helix-hairpin-Helix base-excision DNA repair enzymes (C-terminal)"/>
    <property type="match status" value="1"/>
</dbReference>
<name>U4KR29_9MOLU</name>
<dbReference type="InterPro" id="IPR000445">
    <property type="entry name" value="HhH_motif"/>
</dbReference>
<evidence type="ECO:0000256" key="6">
    <source>
        <dbReference type="ARBA" id="ARBA00023004"/>
    </source>
</evidence>
<dbReference type="HAMAP" id="MF_00942">
    <property type="entry name" value="Nth"/>
    <property type="match status" value="1"/>
</dbReference>
<gene>
    <name evidence="12" type="primary">nth</name>
    <name evidence="14" type="ORF">BN85303570</name>
</gene>
<keyword evidence="5 12" id="KW-0378">Hydrolase</keyword>
<dbReference type="EMBL" id="FO681348">
    <property type="protein sequence ID" value="CCV65378.1"/>
    <property type="molecule type" value="Genomic_DNA"/>
</dbReference>
<evidence type="ECO:0000256" key="8">
    <source>
        <dbReference type="ARBA" id="ARBA00023125"/>
    </source>
</evidence>
<dbReference type="GO" id="GO:0003677">
    <property type="term" value="F:DNA binding"/>
    <property type="evidence" value="ECO:0007669"/>
    <property type="project" value="UniProtKB-UniRule"/>
</dbReference>
<evidence type="ECO:0000256" key="1">
    <source>
        <dbReference type="ARBA" id="ARBA00008343"/>
    </source>
</evidence>
<evidence type="ECO:0000256" key="9">
    <source>
        <dbReference type="ARBA" id="ARBA00023204"/>
    </source>
</evidence>
<dbReference type="KEGG" id="abra:BN85303570"/>
<dbReference type="Pfam" id="PF10576">
    <property type="entry name" value="EndIII_4Fe-2S"/>
    <property type="match status" value="1"/>
</dbReference>
<comment type="cofactor">
    <cofactor evidence="12">
        <name>[4Fe-4S] cluster</name>
        <dbReference type="ChEBI" id="CHEBI:49883"/>
    </cofactor>
    <text evidence="12">Binds 1 [4Fe-4S] cluster.</text>
</comment>
<dbReference type="SMART" id="SM00478">
    <property type="entry name" value="ENDO3c"/>
    <property type="match status" value="1"/>
</dbReference>
<dbReference type="InterPro" id="IPR004035">
    <property type="entry name" value="Endouclease-III_FeS-bd_BS"/>
</dbReference>
<feature type="binding site" evidence="12">
    <location>
        <position position="192"/>
    </location>
    <ligand>
        <name>[4Fe-4S] cluster</name>
        <dbReference type="ChEBI" id="CHEBI:49883"/>
    </ligand>
</feature>
<keyword evidence="4 12" id="KW-0227">DNA damage</keyword>
<reference evidence="14 15" key="1">
    <citation type="journal article" date="2013" name="J. Mol. Microbiol. Biotechnol.">
        <title>Analysis of the Complete Genomes of Acholeplasma brassicae , A. palmae and A. laidlawii and Their Comparison to the Obligate Parasites from ' Candidatus Phytoplasma'.</title>
        <authorList>
            <person name="Kube M."/>
            <person name="Siewert C."/>
            <person name="Migdoll A.M."/>
            <person name="Duduk B."/>
            <person name="Holz S."/>
            <person name="Rabus R."/>
            <person name="Seemuller E."/>
            <person name="Mitrovic J."/>
            <person name="Muller I."/>
            <person name="Buttner C."/>
            <person name="Reinhardt R."/>
        </authorList>
    </citation>
    <scope>NUCLEOTIDE SEQUENCE [LARGE SCALE GENOMIC DNA]</scope>
    <source>
        <strain evidence="15">0502</strain>
    </source>
</reference>
<dbReference type="InterPro" id="IPR005759">
    <property type="entry name" value="Nth"/>
</dbReference>
<dbReference type="HOGENOM" id="CLU_012862_3_3_14"/>
<keyword evidence="10 12" id="KW-0456">Lyase</keyword>
<organism evidence="14 15">
    <name type="scientific">Acholeplasma brassicae</name>
    <dbReference type="NCBI Taxonomy" id="61635"/>
    <lineage>
        <taxon>Bacteria</taxon>
        <taxon>Bacillati</taxon>
        <taxon>Mycoplasmatota</taxon>
        <taxon>Mollicutes</taxon>
        <taxon>Acholeplasmatales</taxon>
        <taxon>Acholeplasmataceae</taxon>
        <taxon>Acholeplasma</taxon>
    </lineage>
</organism>
<keyword evidence="14" id="KW-0255">Endonuclease</keyword>
<dbReference type="CDD" id="cd00056">
    <property type="entry name" value="ENDO3c"/>
    <property type="match status" value="1"/>
</dbReference>
<evidence type="ECO:0000256" key="7">
    <source>
        <dbReference type="ARBA" id="ARBA00023014"/>
    </source>
</evidence>
<dbReference type="Pfam" id="PF00633">
    <property type="entry name" value="HHH"/>
    <property type="match status" value="1"/>
</dbReference>
<evidence type="ECO:0000256" key="4">
    <source>
        <dbReference type="ARBA" id="ARBA00022763"/>
    </source>
</evidence>
<evidence type="ECO:0000313" key="14">
    <source>
        <dbReference type="EMBL" id="CCV65378.1"/>
    </source>
</evidence>
<dbReference type="FunFam" id="1.10.1670.10:FF:000001">
    <property type="entry name" value="Endonuclease III"/>
    <property type="match status" value="1"/>
</dbReference>
<proteinExistence type="inferred from homology"/>
<dbReference type="GO" id="GO:0140078">
    <property type="term" value="F:class I DNA-(apurinic or apyrimidinic site) endonuclease activity"/>
    <property type="evidence" value="ECO:0007669"/>
    <property type="project" value="UniProtKB-EC"/>
</dbReference>
<keyword evidence="9 12" id="KW-0234">DNA repair</keyword>
<sequence length="208" mass="23532">MKIDRIIEVMNDMFPDAKAELTHDNAFELLVAVVLSAQTTDKAVNLVTPILFDKYPTPELLMNADYSEVCDVLKTIGLYKNKAKFIIALAKDLVLLHNGEVPNDRTKLEALPGVGRKTANVVLSNAFNVPAIAVDTHVARISVRLGLAKKDDNVLEIEQKLMRKLPKDKWMKMHHQMIFFGRYHCLAKKPKCSDCPLKDICKYEQKNI</sequence>
<keyword evidence="8 12" id="KW-0238">DNA-binding</keyword>
<dbReference type="InterPro" id="IPR023170">
    <property type="entry name" value="HhH_base_excis_C"/>
</dbReference>
<keyword evidence="11 12" id="KW-0326">Glycosidase</keyword>
<dbReference type="InterPro" id="IPR003265">
    <property type="entry name" value="HhH-GPD_domain"/>
</dbReference>
<evidence type="ECO:0000256" key="5">
    <source>
        <dbReference type="ARBA" id="ARBA00022801"/>
    </source>
</evidence>
<keyword evidence="7 12" id="KW-0411">Iron-sulfur</keyword>